<accession>A3U4K6</accession>
<sequence length="484" mass="55544">MAKQKKYGFRTPIRRTTKNITGNKVGGVLTGSEAEIKYSKKIIIDKTLTIHYKIPKELAVSLFNSNIGIAALGGYFLSSKDIKILFSLNVSGNESKIEYNLSANRYESIGHDLEVDLDEDFSVINASIVFECSERVSVNYTHFGIGFVNKDAYIESEEAYRHYSNSKKRICFPEQFYFDNYVEFDNSSEGSIILTKSCNRCQRFLPINPFNQRQQLAFSNHCTTKAPCTHKGFSIYNIVSNNISEDSLISFQKKLLDKGYSFEDGNLISYFGHQLECKACKKFFVNAALNHLRSSSQHREDSLRRRAFELLSCRLLDRKWIYHEFRKNTGKEFDKYIFDKFEKSCFKCGVAIKSSKKMHLDHTMPLSHLYPLDESATCLCASCNLAKSDMFPIDFYTENELERLSVLTSLPLELLKSRSPNELVITELKNKILWFIDDFLNHPEYIKLRDGKKAADSILHSVNKAVSKSSNPFNIINIYNEAKG</sequence>
<dbReference type="KEGG" id="cat:CA2559_00420"/>
<dbReference type="EMBL" id="CP002046">
    <property type="protein sequence ID" value="EAP87173.1"/>
    <property type="molecule type" value="Genomic_DNA"/>
</dbReference>
<dbReference type="RefSeq" id="WP_013185854.1">
    <property type="nucleotide sequence ID" value="NC_014230.1"/>
</dbReference>
<dbReference type="Proteomes" id="UP000002297">
    <property type="component" value="Chromosome"/>
</dbReference>
<dbReference type="GeneID" id="89451887"/>
<dbReference type="eggNOG" id="COG1403">
    <property type="taxonomic scope" value="Bacteria"/>
</dbReference>
<dbReference type="OrthoDB" id="9802901at2"/>
<evidence type="ECO:0000313" key="1">
    <source>
        <dbReference type="EMBL" id="EAP87173.1"/>
    </source>
</evidence>
<gene>
    <name evidence="1" type="ordered locus">CA2559_00420</name>
</gene>
<dbReference type="STRING" id="216432.CA2559_00420"/>
<proteinExistence type="predicted"/>
<evidence type="ECO:0008006" key="3">
    <source>
        <dbReference type="Google" id="ProtNLM"/>
    </source>
</evidence>
<evidence type="ECO:0000313" key="2">
    <source>
        <dbReference type="Proteomes" id="UP000002297"/>
    </source>
</evidence>
<reference evidence="1 2" key="1">
    <citation type="journal article" date="2010" name="J. Bacteriol.">
        <title>The complete genome sequence of Croceibacter atlanticus HTCC2559T.</title>
        <authorList>
            <person name="Oh H.M."/>
            <person name="Kang I."/>
            <person name="Ferriera S."/>
            <person name="Giovannoni S.J."/>
            <person name="Cho J.C."/>
        </authorList>
    </citation>
    <scope>NUCLEOTIDE SEQUENCE [LARGE SCALE GENOMIC DNA]</scope>
    <source>
        <strain evidence="2">ATCC BAA-628 / HTCC2559 / KCTC 12090</strain>
    </source>
</reference>
<organism evidence="1 2">
    <name type="scientific">Croceibacter atlanticus (strain ATCC BAA-628 / JCM 21780 / CIP 108009 / IAM 15332 / KCTC 12090 / HTCC2559)</name>
    <dbReference type="NCBI Taxonomy" id="216432"/>
    <lineage>
        <taxon>Bacteria</taxon>
        <taxon>Pseudomonadati</taxon>
        <taxon>Bacteroidota</taxon>
        <taxon>Flavobacteriia</taxon>
        <taxon>Flavobacteriales</taxon>
        <taxon>Flavobacteriaceae</taxon>
        <taxon>Croceibacter</taxon>
    </lineage>
</organism>
<name>A3U4K6_CROAH</name>
<dbReference type="Gene3D" id="1.10.30.50">
    <property type="match status" value="1"/>
</dbReference>
<dbReference type="AlphaFoldDB" id="A3U4K6"/>
<dbReference type="HOGENOM" id="CLU_549501_0_0_10"/>
<dbReference type="REBASE" id="20151">
    <property type="entry name" value="CatHI"/>
</dbReference>
<protein>
    <recommendedName>
        <fullName evidence="3">HNH nuclease domain-containing protein</fullName>
    </recommendedName>
</protein>
<keyword evidence="2" id="KW-1185">Reference proteome</keyword>